<evidence type="ECO:0000256" key="3">
    <source>
        <dbReference type="ARBA" id="ARBA00022630"/>
    </source>
</evidence>
<dbReference type="InterPro" id="IPR004379">
    <property type="entry name" value="UDP-GALP_mutase"/>
</dbReference>
<dbReference type="Proteomes" id="UP000662701">
    <property type="component" value="Unassembled WGS sequence"/>
</dbReference>
<keyword evidence="5 7" id="KW-0413">Isomerase</keyword>
<comment type="cofactor">
    <cofactor evidence="1">
        <name>FAD</name>
        <dbReference type="ChEBI" id="CHEBI:57692"/>
    </cofactor>
</comment>
<comment type="similarity">
    <text evidence="2">Belongs to the UDP-galactopyranose/dTDP-fucopyranose mutase family.</text>
</comment>
<gene>
    <name evidence="7" type="primary">glf</name>
    <name evidence="7" type="ORF">HKD19_09605</name>
</gene>
<dbReference type="SUPFAM" id="SSF51971">
    <property type="entry name" value="Nucleotide-binding domain"/>
    <property type="match status" value="1"/>
</dbReference>
<dbReference type="SUPFAM" id="SSF54373">
    <property type="entry name" value="FAD-linked reductases, C-terminal domain"/>
    <property type="match status" value="1"/>
</dbReference>
<dbReference type="Pfam" id="PF13450">
    <property type="entry name" value="NAD_binding_8"/>
    <property type="match status" value="1"/>
</dbReference>
<keyword evidence="3" id="KW-0285">Flavoprotein</keyword>
<evidence type="ECO:0000313" key="8">
    <source>
        <dbReference type="Proteomes" id="UP000662701"/>
    </source>
</evidence>
<name>A0ABR9YXD5_9PROT</name>
<evidence type="ECO:0000256" key="5">
    <source>
        <dbReference type="ARBA" id="ARBA00023235"/>
    </source>
</evidence>
<dbReference type="EMBL" id="JABCQH010000007">
    <property type="protein sequence ID" value="MBF0888801.1"/>
    <property type="molecule type" value="Genomic_DNA"/>
</dbReference>
<dbReference type="InterPro" id="IPR015899">
    <property type="entry name" value="UDP-GalPyranose_mutase_C"/>
</dbReference>
<dbReference type="EC" id="5.4.99.9" evidence="7"/>
<evidence type="ECO:0000313" key="7">
    <source>
        <dbReference type="EMBL" id="MBF0888801.1"/>
    </source>
</evidence>
<dbReference type="RefSeq" id="WP_194262623.1">
    <property type="nucleotide sequence ID" value="NZ_JABCQH010000007.1"/>
</dbReference>
<dbReference type="PANTHER" id="PTHR21197:SF0">
    <property type="entry name" value="UDP-GALACTOPYRANOSE MUTASE"/>
    <property type="match status" value="1"/>
</dbReference>
<evidence type="ECO:0000259" key="6">
    <source>
        <dbReference type="Pfam" id="PF03275"/>
    </source>
</evidence>
<dbReference type="NCBIfam" id="TIGR00031">
    <property type="entry name" value="UDP-GALP_mutase"/>
    <property type="match status" value="1"/>
</dbReference>
<organism evidence="7 8">
    <name type="scientific">Gluconobacter cadivus</name>
    <dbReference type="NCBI Taxonomy" id="2728101"/>
    <lineage>
        <taxon>Bacteria</taxon>
        <taxon>Pseudomonadati</taxon>
        <taxon>Pseudomonadota</taxon>
        <taxon>Alphaproteobacteria</taxon>
        <taxon>Acetobacterales</taxon>
        <taxon>Acetobacteraceae</taxon>
        <taxon>Gluconobacter</taxon>
    </lineage>
</organism>
<dbReference type="GO" id="GO:0008767">
    <property type="term" value="F:UDP-galactopyranose mutase activity"/>
    <property type="evidence" value="ECO:0007669"/>
    <property type="project" value="UniProtKB-EC"/>
</dbReference>
<reference evidence="7 8" key="2">
    <citation type="submission" date="2020-11" db="EMBL/GenBank/DDBJ databases">
        <title>Description of novel Gluconobacter species.</title>
        <authorList>
            <person name="Cleenwerck I."/>
            <person name="Cnockaert M."/>
            <person name="Borremans W."/>
            <person name="Wieme A.D."/>
            <person name="De Vuyst L."/>
            <person name="Vandamme P."/>
        </authorList>
    </citation>
    <scope>NUCLEOTIDE SEQUENCE [LARGE SCALE GENOMIC DNA]</scope>
    <source>
        <strain evidence="7 8">LMG 1745</strain>
    </source>
</reference>
<evidence type="ECO:0000256" key="1">
    <source>
        <dbReference type="ARBA" id="ARBA00001974"/>
    </source>
</evidence>
<sequence length="385" mass="44600">MSLSFCVVGAGFSGAVIARHLAEQGYKVTLVDERSHIGGNCHTERDAETGIMVHRYGPHIFHTSDQRVWDYVRRFGTFHPYINRVKAISQGSVYSLPVNLLTINQFFRTVMGPKEAREFIAGKADKSIVDPQSFEEQALSMIGPELYHAFFHGYTRKQWGLDPKELPASILKRLPLRFNYDDNYFNHTYQGMPEEGYTSIIQNILNVDGIEIRTSCSFEEIDEKFSHVFYTGPIDRYFKFELGRLGYRTLDFERFTVDGDYQGTAVINYCDEQVPFTRISEHKHFAPWEQNKFSKTVCFREYSRLSEKKDVPYYPIRQVNEKRMLNSYIELAQQQKGISFLGRLGTYRYLDMDVTINEALMACDQIDSALKTSPSNIPSFFIDPR</sequence>
<proteinExistence type="inferred from homology"/>
<dbReference type="Pfam" id="PF03275">
    <property type="entry name" value="GLF"/>
    <property type="match status" value="1"/>
</dbReference>
<evidence type="ECO:0000256" key="2">
    <source>
        <dbReference type="ARBA" id="ARBA00009321"/>
    </source>
</evidence>
<keyword evidence="4" id="KW-0274">FAD</keyword>
<keyword evidence="8" id="KW-1185">Reference proteome</keyword>
<accession>A0ABR9YXD5</accession>
<protein>
    <submittedName>
        <fullName evidence="7">UDP-galactopyranose mutase</fullName>
        <ecNumber evidence="7">5.4.99.9</ecNumber>
    </submittedName>
</protein>
<evidence type="ECO:0000256" key="4">
    <source>
        <dbReference type="ARBA" id="ARBA00022827"/>
    </source>
</evidence>
<comment type="caution">
    <text evidence="7">The sequence shown here is derived from an EMBL/GenBank/DDBJ whole genome shotgun (WGS) entry which is preliminary data.</text>
</comment>
<feature type="domain" description="UDP-galactopyranose mutase C-terminal" evidence="6">
    <location>
        <begin position="149"/>
        <end position="349"/>
    </location>
</feature>
<dbReference type="PANTHER" id="PTHR21197">
    <property type="entry name" value="UDP-GALACTOPYRANOSE MUTASE"/>
    <property type="match status" value="1"/>
</dbReference>
<reference evidence="8" key="1">
    <citation type="submission" date="2020-04" db="EMBL/GenBank/DDBJ databases">
        <title>Description of novel Gluconacetobacter.</title>
        <authorList>
            <person name="Sombolestani A."/>
        </authorList>
    </citation>
    <scope>NUCLEOTIDE SEQUENCE [LARGE SCALE GENOMIC DNA]</scope>
    <source>
        <strain evidence="8">LMG 1745</strain>
    </source>
</reference>
<dbReference type="Gene3D" id="3.40.50.720">
    <property type="entry name" value="NAD(P)-binding Rossmann-like Domain"/>
    <property type="match status" value="3"/>
</dbReference>